<keyword evidence="7 12" id="KW-0863">Zinc-finger</keyword>
<comment type="similarity">
    <text evidence="12 13">Belongs to the DnaG primase family.</text>
</comment>
<dbReference type="NCBIfam" id="TIGR01391">
    <property type="entry name" value="dnaG"/>
    <property type="match status" value="1"/>
</dbReference>
<dbReference type="InterPro" id="IPR030846">
    <property type="entry name" value="DnaG_bac"/>
</dbReference>
<keyword evidence="8 12" id="KW-0862">Zinc</keyword>
<keyword evidence="10 12" id="KW-0238">DNA-binding</keyword>
<dbReference type="Proteomes" id="UP000182379">
    <property type="component" value="Unassembled WGS sequence"/>
</dbReference>
<dbReference type="EMBL" id="FNOP01000006">
    <property type="protein sequence ID" value="SDW78997.1"/>
    <property type="molecule type" value="Genomic_DNA"/>
</dbReference>
<dbReference type="FunFam" id="3.40.1360.10:FF:000002">
    <property type="entry name" value="DNA primase"/>
    <property type="match status" value="1"/>
</dbReference>
<comment type="subunit">
    <text evidence="12">Monomer. Interacts with DnaB.</text>
</comment>
<dbReference type="CDD" id="cd03364">
    <property type="entry name" value="TOPRIM_DnaG_primases"/>
    <property type="match status" value="1"/>
</dbReference>
<dbReference type="SUPFAM" id="SSF57783">
    <property type="entry name" value="Zinc beta-ribbon"/>
    <property type="match status" value="1"/>
</dbReference>
<dbReference type="PANTHER" id="PTHR30313">
    <property type="entry name" value="DNA PRIMASE"/>
    <property type="match status" value="1"/>
</dbReference>
<comment type="domain">
    <text evidence="12">Contains an N-terminal zinc-binding domain, a central core domain that contains the primase activity, and a C-terminal DnaB-binding domain.</text>
</comment>
<evidence type="ECO:0000256" key="2">
    <source>
        <dbReference type="ARBA" id="ARBA00022515"/>
    </source>
</evidence>
<gene>
    <name evidence="12" type="primary">dnaG</name>
    <name evidence="16" type="ORF">SAMN05216495_10617</name>
</gene>
<keyword evidence="11 12" id="KW-0804">Transcription</keyword>
<evidence type="ECO:0000256" key="8">
    <source>
        <dbReference type="ARBA" id="ARBA00022833"/>
    </source>
</evidence>
<dbReference type="Pfam" id="PF13155">
    <property type="entry name" value="Toprim_2"/>
    <property type="match status" value="1"/>
</dbReference>
<evidence type="ECO:0000256" key="13">
    <source>
        <dbReference type="PIRNR" id="PIRNR002811"/>
    </source>
</evidence>
<proteinExistence type="inferred from homology"/>
<organism evidence="16 17">
    <name type="scientific">Acidaminococcus fermentans</name>
    <dbReference type="NCBI Taxonomy" id="905"/>
    <lineage>
        <taxon>Bacteria</taxon>
        <taxon>Bacillati</taxon>
        <taxon>Bacillota</taxon>
        <taxon>Negativicutes</taxon>
        <taxon>Acidaminococcales</taxon>
        <taxon>Acidaminococcaceae</taxon>
        <taxon>Acidaminococcus</taxon>
    </lineage>
</organism>
<feature type="zinc finger region" description="CHC2-type" evidence="12 14">
    <location>
        <begin position="42"/>
        <end position="66"/>
    </location>
</feature>
<dbReference type="RefSeq" id="WP_074705529.1">
    <property type="nucleotide sequence ID" value="NZ_CAMEFB010000001.1"/>
</dbReference>
<evidence type="ECO:0000256" key="4">
    <source>
        <dbReference type="ARBA" id="ARBA00022695"/>
    </source>
</evidence>
<dbReference type="GO" id="GO:1990077">
    <property type="term" value="C:primosome complex"/>
    <property type="evidence" value="ECO:0007669"/>
    <property type="project" value="UniProtKB-KW"/>
</dbReference>
<keyword evidence="9" id="KW-0460">Magnesium</keyword>
<keyword evidence="4 12" id="KW-0548">Nucleotidyltransferase</keyword>
<comment type="catalytic activity">
    <reaction evidence="12">
        <text>ssDNA + n NTP = ssDNA/pppN(pN)n-1 hybrid + (n-1) diphosphate.</text>
        <dbReference type="EC" id="2.7.7.101"/>
    </reaction>
</comment>
<dbReference type="InterPro" id="IPR019475">
    <property type="entry name" value="DNA_primase_DnaB-bd"/>
</dbReference>
<evidence type="ECO:0000256" key="14">
    <source>
        <dbReference type="PIRSR" id="PIRSR002811-1"/>
    </source>
</evidence>
<protein>
    <recommendedName>
        <fullName evidence="12 13">DNA primase</fullName>
        <ecNumber evidence="12">2.7.7.101</ecNumber>
    </recommendedName>
</protein>
<evidence type="ECO:0000256" key="12">
    <source>
        <dbReference type="HAMAP-Rule" id="MF_00974"/>
    </source>
</evidence>
<comment type="cofactor">
    <cofactor evidence="12 13 14">
        <name>Zn(2+)</name>
        <dbReference type="ChEBI" id="CHEBI:29105"/>
    </cofactor>
    <text evidence="12 13 14">Binds 1 zinc ion per monomer.</text>
</comment>
<evidence type="ECO:0000256" key="3">
    <source>
        <dbReference type="ARBA" id="ARBA00022679"/>
    </source>
</evidence>
<feature type="domain" description="Toprim" evidence="15">
    <location>
        <begin position="265"/>
        <end position="348"/>
    </location>
</feature>
<dbReference type="Pfam" id="PF08275">
    <property type="entry name" value="DNAG_N"/>
    <property type="match status" value="1"/>
</dbReference>
<evidence type="ECO:0000259" key="15">
    <source>
        <dbReference type="PROSITE" id="PS50880"/>
    </source>
</evidence>
<evidence type="ECO:0000256" key="10">
    <source>
        <dbReference type="ARBA" id="ARBA00023125"/>
    </source>
</evidence>
<dbReference type="InterPro" id="IPR034151">
    <property type="entry name" value="TOPRIM_DnaG_bac"/>
</dbReference>
<dbReference type="Pfam" id="PF10410">
    <property type="entry name" value="DnaB_bind"/>
    <property type="match status" value="1"/>
</dbReference>
<evidence type="ECO:0000313" key="16">
    <source>
        <dbReference type="EMBL" id="SDW78997.1"/>
    </source>
</evidence>
<dbReference type="InterPro" id="IPR002694">
    <property type="entry name" value="Znf_CHC2"/>
</dbReference>
<dbReference type="InterPro" id="IPR037068">
    <property type="entry name" value="DNA_primase_core_N_sf"/>
</dbReference>
<dbReference type="GO" id="GO:0008270">
    <property type="term" value="F:zinc ion binding"/>
    <property type="evidence" value="ECO:0007669"/>
    <property type="project" value="UniProtKB-UniRule"/>
</dbReference>
<dbReference type="InterPro" id="IPR036977">
    <property type="entry name" value="DNA_primase_Znf_CHC2"/>
</dbReference>
<dbReference type="EC" id="2.7.7.101" evidence="12"/>
<accession>A0A1H2WEN9</accession>
<evidence type="ECO:0000256" key="7">
    <source>
        <dbReference type="ARBA" id="ARBA00022771"/>
    </source>
</evidence>
<dbReference type="Gene3D" id="1.10.860.10">
    <property type="entry name" value="DNAb Helicase, Chain A"/>
    <property type="match status" value="1"/>
</dbReference>
<dbReference type="InterPro" id="IPR006171">
    <property type="entry name" value="TOPRIM_dom"/>
</dbReference>
<keyword evidence="2 12" id="KW-0639">Primosome</keyword>
<keyword evidence="1 12" id="KW-0240">DNA-directed RNA polymerase</keyword>
<dbReference type="GO" id="GO:0005737">
    <property type="term" value="C:cytoplasm"/>
    <property type="evidence" value="ECO:0007669"/>
    <property type="project" value="TreeGrafter"/>
</dbReference>
<dbReference type="PIRSF" id="PIRSF002811">
    <property type="entry name" value="DnaG"/>
    <property type="match status" value="1"/>
</dbReference>
<dbReference type="FunFam" id="3.90.580.10:FF:000001">
    <property type="entry name" value="DNA primase"/>
    <property type="match status" value="1"/>
</dbReference>
<keyword evidence="5 12" id="KW-0235">DNA replication</keyword>
<dbReference type="GO" id="GO:0003677">
    <property type="term" value="F:DNA binding"/>
    <property type="evidence" value="ECO:0007669"/>
    <property type="project" value="UniProtKB-KW"/>
</dbReference>
<dbReference type="PROSITE" id="PS50880">
    <property type="entry name" value="TOPRIM"/>
    <property type="match status" value="1"/>
</dbReference>
<dbReference type="Pfam" id="PF01807">
    <property type="entry name" value="Zn_ribbon_DnaG"/>
    <property type="match status" value="1"/>
</dbReference>
<dbReference type="SMART" id="SM00400">
    <property type="entry name" value="ZnF_CHCC"/>
    <property type="match status" value="1"/>
</dbReference>
<dbReference type="Gene3D" id="3.40.1360.10">
    <property type="match status" value="1"/>
</dbReference>
<reference evidence="16 17" key="1">
    <citation type="submission" date="2016-10" db="EMBL/GenBank/DDBJ databases">
        <authorList>
            <person name="Varghese N."/>
            <person name="Submissions S."/>
        </authorList>
    </citation>
    <scope>NUCLEOTIDE SEQUENCE [LARGE SCALE GENOMIC DNA]</scope>
    <source>
        <strain evidence="16 17">WCC6</strain>
    </source>
</reference>
<evidence type="ECO:0000256" key="11">
    <source>
        <dbReference type="ARBA" id="ARBA00023163"/>
    </source>
</evidence>
<dbReference type="InterPro" id="IPR016136">
    <property type="entry name" value="DNA_helicase_N/primase_C"/>
</dbReference>
<dbReference type="HAMAP" id="MF_00974">
    <property type="entry name" value="DNA_primase_DnaG"/>
    <property type="match status" value="1"/>
</dbReference>
<dbReference type="SUPFAM" id="SSF56731">
    <property type="entry name" value="DNA primase core"/>
    <property type="match status" value="1"/>
</dbReference>
<evidence type="ECO:0000256" key="6">
    <source>
        <dbReference type="ARBA" id="ARBA00022723"/>
    </source>
</evidence>
<dbReference type="GO" id="GO:0003899">
    <property type="term" value="F:DNA-directed RNA polymerase activity"/>
    <property type="evidence" value="ECO:0007669"/>
    <property type="project" value="UniProtKB-UniRule"/>
</dbReference>
<dbReference type="AlphaFoldDB" id="A0A1H2WEN9"/>
<comment type="function">
    <text evidence="12 13">RNA polymerase that catalyzes the synthesis of short RNA molecules used as primers for DNA polymerase during DNA replication.</text>
</comment>
<keyword evidence="6 12" id="KW-0479">Metal-binding</keyword>
<dbReference type="SMART" id="SM00493">
    <property type="entry name" value="TOPRIM"/>
    <property type="match status" value="1"/>
</dbReference>
<comment type="caution">
    <text evidence="16">The sequence shown here is derived from an EMBL/GenBank/DDBJ whole genome shotgun (WGS) entry which is preliminary data.</text>
</comment>
<evidence type="ECO:0000256" key="5">
    <source>
        <dbReference type="ARBA" id="ARBA00022705"/>
    </source>
</evidence>
<dbReference type="GO" id="GO:0000428">
    <property type="term" value="C:DNA-directed RNA polymerase complex"/>
    <property type="evidence" value="ECO:0007669"/>
    <property type="project" value="UniProtKB-KW"/>
</dbReference>
<dbReference type="Gene3D" id="3.90.980.10">
    <property type="entry name" value="DNA primase, catalytic core, N-terminal domain"/>
    <property type="match status" value="1"/>
</dbReference>
<sequence>MDELKEKMTNFKEQVRQAADLLTIVSETVSLKRRGTQYWGCCPFHGEKTPSFKVDPARGLFHCFGCGAGGDVFSYVMKRDNLTFPEALKQLAEKYGIPVPERAKSAREIAREKESREVMGANDLASRFFHSCLVNTRYGERGIQYLAGRGIGRDIIDSFGLGLAPPDFQTLSTALEKRGVTEEVLLKAGLVSPRQRGTGVYDKFRARVMIPIRDPRGRVVGFTGRILDKDASPAKYMNTPETAWFHKGNLLFGLDRASGPIRKRQQALIVEGHMDAISLHAAGIDWAVASMGTAFTEHQAALLKRLTPEVVFCFDSDRAGLAAAMRAIPLALQAGLKCRVMHVTDGKDPDEFIRKEGREAFEELLNNAKPGMDYQVDTVLGECDLETLGGKVEAVDKVLPLFRDCQSDVEVGERIRELSRRLAIDEGLIQSEYRKLTHQESGGRAYNPEWLTQQKVKVTSPTEQAERLVLRAFLEGIPPRPGQEGIAHVDSFTSPARQAIFTTFLRMVQEGTYKDPRDLFPHLDDAGAGELTGILTLNVEKGTLPSILADCLRRLQIAALDREYEKHSQLAEKYEKEGNEKFLQELAECRRIKMEIGKLTKPA</sequence>
<dbReference type="GO" id="GO:0006269">
    <property type="term" value="P:DNA replication, synthesis of primer"/>
    <property type="evidence" value="ECO:0007669"/>
    <property type="project" value="UniProtKB-UniRule"/>
</dbReference>
<keyword evidence="3 12" id="KW-0808">Transferase</keyword>
<dbReference type="InterPro" id="IPR013264">
    <property type="entry name" value="DNAG_N"/>
</dbReference>
<dbReference type="PANTHER" id="PTHR30313:SF2">
    <property type="entry name" value="DNA PRIMASE"/>
    <property type="match status" value="1"/>
</dbReference>
<dbReference type="InterPro" id="IPR050219">
    <property type="entry name" value="DnaG_primase"/>
</dbReference>
<dbReference type="InterPro" id="IPR006295">
    <property type="entry name" value="DNA_primase_DnaG"/>
</dbReference>
<evidence type="ECO:0000256" key="1">
    <source>
        <dbReference type="ARBA" id="ARBA00022478"/>
    </source>
</evidence>
<evidence type="ECO:0000256" key="9">
    <source>
        <dbReference type="ARBA" id="ARBA00022842"/>
    </source>
</evidence>
<evidence type="ECO:0000313" key="17">
    <source>
        <dbReference type="Proteomes" id="UP000182379"/>
    </source>
</evidence>
<dbReference type="Gene3D" id="3.90.580.10">
    <property type="entry name" value="Zinc finger, CHC2-type domain"/>
    <property type="match status" value="1"/>
</dbReference>
<name>A0A1H2WEN9_ACIFE</name>